<accession>A0ABS1HG07</accession>
<comment type="caution">
    <text evidence="1">The sequence shown here is derived from an EMBL/GenBank/DDBJ whole genome shotgun (WGS) entry which is preliminary data.</text>
</comment>
<protein>
    <recommendedName>
        <fullName evidence="3">Outer membrane protein beta-barrel domain-containing protein</fullName>
    </recommendedName>
</protein>
<evidence type="ECO:0000313" key="2">
    <source>
        <dbReference type="Proteomes" id="UP000605676"/>
    </source>
</evidence>
<organism evidence="1 2">
    <name type="scientific">Carboxylicivirga marina</name>
    <dbReference type="NCBI Taxonomy" id="2800988"/>
    <lineage>
        <taxon>Bacteria</taxon>
        <taxon>Pseudomonadati</taxon>
        <taxon>Bacteroidota</taxon>
        <taxon>Bacteroidia</taxon>
        <taxon>Marinilabiliales</taxon>
        <taxon>Marinilabiliaceae</taxon>
        <taxon>Carboxylicivirga</taxon>
    </lineage>
</organism>
<dbReference type="RefSeq" id="WP_200463812.1">
    <property type="nucleotide sequence ID" value="NZ_JAENRR010000007.1"/>
</dbReference>
<proteinExistence type="predicted"/>
<evidence type="ECO:0000313" key="1">
    <source>
        <dbReference type="EMBL" id="MBK3516582.1"/>
    </source>
</evidence>
<keyword evidence="2" id="KW-1185">Reference proteome</keyword>
<dbReference type="Proteomes" id="UP000605676">
    <property type="component" value="Unassembled WGS sequence"/>
</dbReference>
<sequence length="213" mass="23215">MKSIALGSFLLLLVFKLSAQQEFYRENGGLSITYGHANSNEVGRFNSVGLGFVFPGGFAMGVASQQIGEEVKPQLYIGYQSPYKPDKAYMRTNMQLAYTANSKANIFSGSCGLSYIFNATSQLPTSLNGAFGFHYISFKNKDDFGFGQSASDVLPYLGASINQALFSNQLFSPVLGTGIGHDFQHRHTNYLLHLSININFSGQRSVIASDAKT</sequence>
<name>A0ABS1HG07_9BACT</name>
<gene>
    <name evidence="1" type="ORF">JIV24_04450</name>
</gene>
<evidence type="ECO:0008006" key="3">
    <source>
        <dbReference type="Google" id="ProtNLM"/>
    </source>
</evidence>
<reference evidence="1 2" key="1">
    <citation type="submission" date="2021-01" db="EMBL/GenBank/DDBJ databases">
        <title>Carboxyliciviraga sp.nov., isolated from coastal sediments.</title>
        <authorList>
            <person name="Lu D."/>
            <person name="Zhang T."/>
        </authorList>
    </citation>
    <scope>NUCLEOTIDE SEQUENCE [LARGE SCALE GENOMIC DNA]</scope>
    <source>
        <strain evidence="1 2">N1Y132</strain>
    </source>
</reference>
<dbReference type="EMBL" id="JAENRR010000007">
    <property type="protein sequence ID" value="MBK3516582.1"/>
    <property type="molecule type" value="Genomic_DNA"/>
</dbReference>